<feature type="signal peptide" evidence="1">
    <location>
        <begin position="1"/>
        <end position="20"/>
    </location>
</feature>
<protein>
    <submittedName>
        <fullName evidence="2">Uncharacterized protein</fullName>
    </submittedName>
</protein>
<dbReference type="RefSeq" id="WP_230840179.1">
    <property type="nucleotide sequence ID" value="NZ_CP063845.1"/>
</dbReference>
<keyword evidence="1" id="KW-0732">Signal</keyword>
<sequence length="372" mass="39676">MRPIALALALLLSGSAPALAIPVRQVAGVPMPDFEQITFRVLPALAAAGEIAITHPTVLSHLGYDPSRSWQVGAAADTVLMLGDVAGAFRLERFSLEQIAQWGLSGRLRLESLSLAHLKMLAANTVGEIVKALAYEQLPPESVPLLRDLAAYYFNGTIPHERLGELIAQVPGFAGLPLGTVDLASYALSGLPGIERVAIGKLAGWASQYLRDIPGLSDVPFSKFLSFTGNFTGIAGLVDVPLSKIEHNRTRTITGSDVEGFAVPCPRDCLHVELGDPLRGSQWVGNTQQVRGGHGVLAAVNGGKEPTGRHPFGRWGKIVLTGVDEKAGTVDFGLYLRVCLKTTLFDFGCTPYFLGPIPWIPSQEKALTFVGP</sequence>
<keyword evidence="3" id="KW-1185">Reference proteome</keyword>
<evidence type="ECO:0000313" key="2">
    <source>
        <dbReference type="EMBL" id="UFP93178.1"/>
    </source>
</evidence>
<proteinExistence type="predicted"/>
<dbReference type="Proteomes" id="UP001054846">
    <property type="component" value="Chromosome"/>
</dbReference>
<evidence type="ECO:0000256" key="1">
    <source>
        <dbReference type="SAM" id="SignalP"/>
    </source>
</evidence>
<reference evidence="2 3" key="1">
    <citation type="journal article" date="2021" name="Genome Biol. Evol.">
        <title>Complete Genome Sequencing of a Novel Gloeobacter Species from a Waterfall Cave in Mexico.</title>
        <authorList>
            <person name="Saw J.H."/>
            <person name="Cardona T."/>
            <person name="Montejano G."/>
        </authorList>
    </citation>
    <scope>NUCLEOTIDE SEQUENCE [LARGE SCALE GENOMIC DNA]</scope>
    <source>
        <strain evidence="2">MG652769</strain>
    </source>
</reference>
<evidence type="ECO:0000313" key="3">
    <source>
        <dbReference type="Proteomes" id="UP001054846"/>
    </source>
</evidence>
<feature type="chain" id="PRO_5045582243" evidence="1">
    <location>
        <begin position="21"/>
        <end position="372"/>
    </location>
</feature>
<dbReference type="EMBL" id="CP063845">
    <property type="protein sequence ID" value="UFP93178.1"/>
    <property type="molecule type" value="Genomic_DNA"/>
</dbReference>
<gene>
    <name evidence="2" type="ORF">ISF26_15355</name>
</gene>
<accession>A0ABY3PHN3</accession>
<organism evidence="2 3">
    <name type="scientific">Gloeobacter morelensis MG652769</name>
    <dbReference type="NCBI Taxonomy" id="2781736"/>
    <lineage>
        <taxon>Bacteria</taxon>
        <taxon>Bacillati</taxon>
        <taxon>Cyanobacteriota</taxon>
        <taxon>Cyanophyceae</taxon>
        <taxon>Gloeobacterales</taxon>
        <taxon>Gloeobacteraceae</taxon>
        <taxon>Gloeobacter</taxon>
        <taxon>Gloeobacter morelensis</taxon>
    </lineage>
</organism>
<name>A0ABY3PHN3_9CYAN</name>